<organism evidence="3 4">
    <name type="scientific">Euroglyphus maynei</name>
    <name type="common">Mayne's house dust mite</name>
    <dbReference type="NCBI Taxonomy" id="6958"/>
    <lineage>
        <taxon>Eukaryota</taxon>
        <taxon>Metazoa</taxon>
        <taxon>Ecdysozoa</taxon>
        <taxon>Arthropoda</taxon>
        <taxon>Chelicerata</taxon>
        <taxon>Arachnida</taxon>
        <taxon>Acari</taxon>
        <taxon>Acariformes</taxon>
        <taxon>Sarcoptiformes</taxon>
        <taxon>Astigmata</taxon>
        <taxon>Psoroptidia</taxon>
        <taxon>Analgoidea</taxon>
        <taxon>Pyroglyphidae</taxon>
        <taxon>Pyroglyphinae</taxon>
        <taxon>Euroglyphus</taxon>
    </lineage>
</organism>
<dbReference type="PANTHER" id="PTHR13217">
    <property type="entry name" value="PLECKSTRIN HOMOLOGY DOMAIN-CONTAINING FAMILY G MEMBER 7"/>
    <property type="match status" value="1"/>
</dbReference>
<dbReference type="Proteomes" id="UP000194236">
    <property type="component" value="Unassembled WGS sequence"/>
</dbReference>
<accession>A0A1Y3BIP9</accession>
<gene>
    <name evidence="3" type="ORF">BLA29_005446</name>
</gene>
<dbReference type="GO" id="GO:0030139">
    <property type="term" value="C:endocytic vesicle"/>
    <property type="evidence" value="ECO:0007669"/>
    <property type="project" value="TreeGrafter"/>
</dbReference>
<dbReference type="GO" id="GO:0005886">
    <property type="term" value="C:plasma membrane"/>
    <property type="evidence" value="ECO:0007669"/>
    <property type="project" value="TreeGrafter"/>
</dbReference>
<dbReference type="GO" id="GO:0007266">
    <property type="term" value="P:Rho protein signal transduction"/>
    <property type="evidence" value="ECO:0007669"/>
    <property type="project" value="TreeGrafter"/>
</dbReference>
<reference evidence="3 4" key="1">
    <citation type="submission" date="2017-03" db="EMBL/GenBank/DDBJ databases">
        <title>Genome Survey of Euroglyphus maynei.</title>
        <authorList>
            <person name="Arlian L.G."/>
            <person name="Morgan M.S."/>
            <person name="Rider S.D."/>
        </authorList>
    </citation>
    <scope>NUCLEOTIDE SEQUENCE [LARGE SCALE GENOMIC DNA]</scope>
    <source>
        <strain evidence="3">Arlian Lab</strain>
        <tissue evidence="3">Whole body</tissue>
    </source>
</reference>
<dbReference type="AlphaFoldDB" id="A0A1Y3BIP9"/>
<dbReference type="GO" id="GO:0030424">
    <property type="term" value="C:axon"/>
    <property type="evidence" value="ECO:0007669"/>
    <property type="project" value="TreeGrafter"/>
</dbReference>
<dbReference type="PANTHER" id="PTHR13217:SF11">
    <property type="entry name" value="PLECKSTRIN HOMOLOGY DOMAIN-CONTAINING FAMILY G MEMBER 5"/>
    <property type="match status" value="1"/>
</dbReference>
<feature type="compositionally biased region" description="Polar residues" evidence="1">
    <location>
        <begin position="312"/>
        <end position="329"/>
    </location>
</feature>
<name>A0A1Y3BIP9_EURMA</name>
<evidence type="ECO:0000313" key="3">
    <source>
        <dbReference type="EMBL" id="OTF79997.1"/>
    </source>
</evidence>
<dbReference type="InterPro" id="IPR001849">
    <property type="entry name" value="PH_domain"/>
</dbReference>
<sequence>MSRKQEYEALSAVVSRIESYDAIDCSNDEAEKFLKEYLYLDLMQTMPGCSRQKIRHLYLEDTLKLKDSTNKQDVHCFLFTDVFLVCKPLNKKSSDSRMKVIRQPFITDRLVVHELKESSGFLLIYLNEFNVACTYMLLFTSETRNWVEQIRKAQEDYRSLKFSSNEPENCVTYQNSYDDDVIYGNDHHQLFATSPRSSSRSSLIHSHSGSQDMGDQPPIQIISQTMAPNHQITCNQLSIQQQSPRAISFELGDLRNPSLVVEDTDAFARSQSFDNRSPVVTITSPRHERRAFLLRSQQQQPQQPQQSLQQQGTNSNSGCVNQTSVDTTGSSNYLNQNSLSLNVPYVQPVNSVSVQSRQTRRSVPNISNMNQNTITLNEPISTCQSNQINNPSTATIQVAVHPPPPSPSPPPPPSPPKRSPTKTITNRPLPPLPSQFP</sequence>
<feature type="region of interest" description="Disordered" evidence="1">
    <location>
        <begin position="193"/>
        <end position="215"/>
    </location>
</feature>
<dbReference type="Gene3D" id="2.30.29.30">
    <property type="entry name" value="Pleckstrin-homology domain (PH domain)/Phosphotyrosine-binding domain (PTB)"/>
    <property type="match status" value="1"/>
</dbReference>
<protein>
    <submittedName>
        <fullName evidence="3">Rho guanine exchange factor-like protein</fullName>
    </submittedName>
</protein>
<feature type="compositionally biased region" description="Low complexity" evidence="1">
    <location>
        <begin position="296"/>
        <end position="311"/>
    </location>
</feature>
<dbReference type="SUPFAM" id="SSF50729">
    <property type="entry name" value="PH domain-like"/>
    <property type="match status" value="1"/>
</dbReference>
<feature type="compositionally biased region" description="Low complexity" evidence="1">
    <location>
        <begin position="194"/>
        <end position="210"/>
    </location>
</feature>
<dbReference type="CDD" id="cd13244">
    <property type="entry name" value="PH_PLEKHG5_G6"/>
    <property type="match status" value="1"/>
</dbReference>
<feature type="domain" description="PH" evidence="2">
    <location>
        <begin position="57"/>
        <end position="157"/>
    </location>
</feature>
<feature type="region of interest" description="Disordered" evidence="1">
    <location>
        <begin position="394"/>
        <end position="437"/>
    </location>
</feature>
<feature type="region of interest" description="Disordered" evidence="1">
    <location>
        <begin position="294"/>
        <end position="333"/>
    </location>
</feature>
<dbReference type="OrthoDB" id="5585231at2759"/>
<comment type="caution">
    <text evidence="3">The sequence shown here is derived from an EMBL/GenBank/DDBJ whole genome shotgun (WGS) entry which is preliminary data.</text>
</comment>
<dbReference type="GO" id="GO:0043542">
    <property type="term" value="P:endothelial cell migration"/>
    <property type="evidence" value="ECO:0007669"/>
    <property type="project" value="TreeGrafter"/>
</dbReference>
<dbReference type="EMBL" id="MUJZ01020413">
    <property type="protein sequence ID" value="OTF79997.1"/>
    <property type="molecule type" value="Genomic_DNA"/>
</dbReference>
<feature type="compositionally biased region" description="Pro residues" evidence="1">
    <location>
        <begin position="401"/>
        <end position="418"/>
    </location>
</feature>
<proteinExistence type="predicted"/>
<feature type="compositionally biased region" description="Pro residues" evidence="1">
    <location>
        <begin position="428"/>
        <end position="437"/>
    </location>
</feature>
<dbReference type="InterPro" id="IPR011993">
    <property type="entry name" value="PH-like_dom_sf"/>
</dbReference>
<dbReference type="InterPro" id="IPR040181">
    <property type="entry name" value="PKHG5/7"/>
</dbReference>
<feature type="non-terminal residue" evidence="3">
    <location>
        <position position="437"/>
    </location>
</feature>
<evidence type="ECO:0000256" key="1">
    <source>
        <dbReference type="SAM" id="MobiDB-lite"/>
    </source>
</evidence>
<keyword evidence="4" id="KW-1185">Reference proteome</keyword>
<dbReference type="SMART" id="SM00233">
    <property type="entry name" value="PH"/>
    <property type="match status" value="1"/>
</dbReference>
<evidence type="ECO:0000313" key="4">
    <source>
        <dbReference type="Proteomes" id="UP000194236"/>
    </source>
</evidence>
<evidence type="ECO:0000259" key="2">
    <source>
        <dbReference type="SMART" id="SM00233"/>
    </source>
</evidence>